<dbReference type="GO" id="GO:0009432">
    <property type="term" value="P:SOS response"/>
    <property type="evidence" value="ECO:0007669"/>
    <property type="project" value="TreeGrafter"/>
</dbReference>
<keyword evidence="1" id="KW-0547">Nucleotide-binding</keyword>
<evidence type="ECO:0000259" key="2">
    <source>
        <dbReference type="PROSITE" id="PS50975"/>
    </source>
</evidence>
<dbReference type="EMBL" id="PJNW01000008">
    <property type="protein sequence ID" value="PKR89080.1"/>
    <property type="molecule type" value="Genomic_DNA"/>
</dbReference>
<organism evidence="3 4">
    <name type="scientific">Pleomorphomonas diazotrophica</name>
    <dbReference type="NCBI Taxonomy" id="1166257"/>
    <lineage>
        <taxon>Bacteria</taxon>
        <taxon>Pseudomonadati</taxon>
        <taxon>Pseudomonadota</taxon>
        <taxon>Alphaproteobacteria</taxon>
        <taxon>Hyphomicrobiales</taxon>
        <taxon>Pleomorphomonadaceae</taxon>
        <taxon>Pleomorphomonas</taxon>
    </lineage>
</organism>
<comment type="caution">
    <text evidence="3">The sequence shown here is derived from an EMBL/GenBank/DDBJ whole genome shotgun (WGS) entry which is preliminary data.</text>
</comment>
<proteinExistence type="predicted"/>
<dbReference type="InterPro" id="IPR048936">
    <property type="entry name" value="MvdD-like_ATPgrasp"/>
</dbReference>
<feature type="domain" description="ATP-grasp" evidence="2">
    <location>
        <begin position="125"/>
        <end position="312"/>
    </location>
</feature>
<dbReference type="InterPro" id="IPR011761">
    <property type="entry name" value="ATP-grasp"/>
</dbReference>
<gene>
    <name evidence="3" type="ORF">CXZ10_11220</name>
</gene>
<dbReference type="PANTHER" id="PTHR21621">
    <property type="entry name" value="RIBOSOMAL PROTEIN S6 MODIFICATION PROTEIN"/>
    <property type="match status" value="1"/>
</dbReference>
<dbReference type="SUPFAM" id="SSF56059">
    <property type="entry name" value="Glutathione synthetase ATP-binding domain-like"/>
    <property type="match status" value="1"/>
</dbReference>
<dbReference type="PANTHER" id="PTHR21621:SF0">
    <property type="entry name" value="BETA-CITRYLGLUTAMATE SYNTHASE B-RELATED"/>
    <property type="match status" value="1"/>
</dbReference>
<dbReference type="GO" id="GO:0005524">
    <property type="term" value="F:ATP binding"/>
    <property type="evidence" value="ECO:0007669"/>
    <property type="project" value="UniProtKB-UniRule"/>
</dbReference>
<dbReference type="Pfam" id="PF21068">
    <property type="entry name" value="ATPgraspMvdD"/>
    <property type="match status" value="1"/>
</dbReference>
<keyword evidence="4" id="KW-1185">Reference proteome</keyword>
<evidence type="ECO:0000313" key="3">
    <source>
        <dbReference type="EMBL" id="PKR89080.1"/>
    </source>
</evidence>
<dbReference type="GO" id="GO:0046872">
    <property type="term" value="F:metal ion binding"/>
    <property type="evidence" value="ECO:0007669"/>
    <property type="project" value="InterPro"/>
</dbReference>
<evidence type="ECO:0000256" key="1">
    <source>
        <dbReference type="PROSITE-ProRule" id="PRU00409"/>
    </source>
</evidence>
<dbReference type="AlphaFoldDB" id="A0A1I4WJN9"/>
<dbReference type="GO" id="GO:0005737">
    <property type="term" value="C:cytoplasm"/>
    <property type="evidence" value="ECO:0007669"/>
    <property type="project" value="TreeGrafter"/>
</dbReference>
<dbReference type="Proteomes" id="UP000233491">
    <property type="component" value="Unassembled WGS sequence"/>
</dbReference>
<dbReference type="InterPro" id="IPR013651">
    <property type="entry name" value="ATP-grasp_RimK-type"/>
</dbReference>
<dbReference type="PROSITE" id="PS50975">
    <property type="entry name" value="ATP_GRASP"/>
    <property type="match status" value="1"/>
</dbReference>
<dbReference type="RefSeq" id="WP_101289270.1">
    <property type="nucleotide sequence ID" value="NZ_FOUQ01000017.1"/>
</dbReference>
<dbReference type="GO" id="GO:0018169">
    <property type="term" value="F:ribosomal S6-glutamic acid ligase activity"/>
    <property type="evidence" value="ECO:0007669"/>
    <property type="project" value="TreeGrafter"/>
</dbReference>
<name>A0A1I4WJN9_9HYPH</name>
<evidence type="ECO:0000313" key="4">
    <source>
        <dbReference type="Proteomes" id="UP000233491"/>
    </source>
</evidence>
<sequence>MRYEYLLFTSSEDVTCDFIVKELRSRGKPVFRLNTDKIASSTFLYSPDPEQMSLEIGDRHLLLSDVRAGYYRRPKEPQVSQIGPYAEYYAREWRTVLQSVISSVDAKWLNHPREISRAEDKLRQLRVAKNIGFRIPSTVVTNDPKIVRARVQQSDVVVKPIRRALFENNGYQSVTFTTQVGHIREGMEDSIRACPFIIQQLIKKRFDVRVTVVGNSVFAVAIHSQDHSETQVDWRRGGHSDLPHEAIELPVEISSLCREMVRRQSLRFGAIDLVLDRDGEYWFLECNPNGQWAWIENRTGLPIAKAIVDEMEEIANA</sequence>
<reference evidence="3 4" key="1">
    <citation type="submission" date="2017-12" db="EMBL/GenBank/DDBJ databases">
        <title>Anaerobic carbon monoxide metabolism by Pleomorphomonas carboxyditropha sp. nov., a new mesophilic hydrogenogenic carboxidotroph.</title>
        <authorList>
            <person name="Esquivel-Elizondo S."/>
            <person name="Krajmalnik-Brown R."/>
        </authorList>
    </citation>
    <scope>NUCLEOTIDE SEQUENCE [LARGE SCALE GENOMIC DNA]</scope>
    <source>
        <strain evidence="3 4">R5-392</strain>
    </source>
</reference>
<keyword evidence="1" id="KW-0067">ATP-binding</keyword>
<protein>
    <recommendedName>
        <fullName evidence="2">ATP-grasp domain-containing protein</fullName>
    </recommendedName>
</protein>
<dbReference type="Pfam" id="PF08443">
    <property type="entry name" value="RimK"/>
    <property type="match status" value="1"/>
</dbReference>
<accession>A0A1I4WJN9</accession>
<dbReference type="OrthoDB" id="583309at2"/>
<dbReference type="Gene3D" id="3.30.470.20">
    <property type="entry name" value="ATP-grasp fold, B domain"/>
    <property type="match status" value="1"/>
</dbReference>